<dbReference type="NCBIfam" id="NF012211">
    <property type="entry name" value="tand_rpt_95"/>
    <property type="match status" value="1"/>
</dbReference>
<feature type="non-terminal residue" evidence="6">
    <location>
        <position position="1"/>
    </location>
</feature>
<evidence type="ECO:0000256" key="2">
    <source>
        <dbReference type="ARBA" id="ARBA00023295"/>
    </source>
</evidence>
<accession>A0A927PG60</accession>
<dbReference type="Gene3D" id="2.60.40.10">
    <property type="entry name" value="Immunoglobulins"/>
    <property type="match status" value="4"/>
</dbReference>
<dbReference type="GO" id="GO:0000272">
    <property type="term" value="P:polysaccharide catabolic process"/>
    <property type="evidence" value="ECO:0007669"/>
    <property type="project" value="UniProtKB-KW"/>
</dbReference>
<dbReference type="GO" id="GO:0016798">
    <property type="term" value="F:hydrolase activity, acting on glycosyl bonds"/>
    <property type="evidence" value="ECO:0007669"/>
    <property type="project" value="UniProtKB-KW"/>
</dbReference>
<dbReference type="InterPro" id="IPR050964">
    <property type="entry name" value="Striated_Muscle_Regulatory"/>
</dbReference>
<evidence type="ECO:0000259" key="5">
    <source>
        <dbReference type="PROSITE" id="PS50853"/>
    </source>
</evidence>
<dbReference type="Pfam" id="PF00041">
    <property type="entry name" value="fn3"/>
    <property type="match status" value="3"/>
</dbReference>
<feature type="domain" description="Fibronectin type-III" evidence="5">
    <location>
        <begin position="826"/>
        <end position="914"/>
    </location>
</feature>
<dbReference type="SMART" id="SM00060">
    <property type="entry name" value="FN3"/>
    <property type="match status" value="5"/>
</dbReference>
<dbReference type="Gene3D" id="2.60.40.2810">
    <property type="match status" value="1"/>
</dbReference>
<keyword evidence="2" id="KW-0378">Hydrolase</keyword>
<dbReference type="EMBL" id="JACYHB010000016">
    <property type="protein sequence ID" value="MBD8080583.1"/>
    <property type="molecule type" value="Genomic_DNA"/>
</dbReference>
<protein>
    <submittedName>
        <fullName evidence="6">Tandem-95 repeat protein</fullName>
    </submittedName>
</protein>
<dbReference type="PANTHER" id="PTHR13817">
    <property type="entry name" value="TITIN"/>
    <property type="match status" value="1"/>
</dbReference>
<feature type="domain" description="Fibronectin type-III" evidence="5">
    <location>
        <begin position="915"/>
        <end position="1006"/>
    </location>
</feature>
<sequence length="1396" mass="144891">DQATITPNYDSGSFSFTSLEPGSYDLTYQVTDGPNATTGLVRVDVTSPDDASGAPVVVTDTAMLPTGGKTLVDVLANDTDPAGGVLVVQSVQVPDDAGVSVAVLAHSVLRITELRTLDGPVTVQYTVSNGTETSTGQVRVVPVPAPTKLQPPNAAADSVTVHTGDVVTIPVLRNDTHPDGLELSVRPELAQGADPELGEAFVSENTVRFRAGASAGTAYAIYKVQDPNGQEDSAQVTIHVRDGQENVPPVPRDVETRVLSGASTRVDIPLDGIDPDGDSVQISGVASAPSQGTAQLVDGYVQYTASKNAVGLDTFTYTVLDARGATATGAVRVGISKPADQNQSPVAVDDEVTVRPDRTVAIAALRNDTDPDGDQIALVPSELDDSQGMDPEVVGDRVVVTTPADEGAYTFYYEIQDTYGARATGAITVDVAADAPLLPPVARDDAVQVEDVLGETQVPVAVLDNDDDPDGAASELAVTTDDETATVTDDGRLEITLTERRQVVTYTVTDIDGLTAKAFVTVPGLKAQAPTLRPGTSLEVQAGETLDIDITDHVLVAEGRTPRLTAEDTVKATDGSREVGSATEISYTPDEDYTGQAAVSFEVTDGAGPDDPDGNTALLTIPITVLPPENLPPELTTTPTLEVAAGEDASIDLARFATDPDGDDLTFTSTGQAEGVTTSLEGSTLQAQATPDVPKGTVVQVPITVSDGNNPPVSGEATLTVVASTRPLARANDDSVEDAHQGKETTVPVLANDSNPFPETPLQLLDAIVETGQGSVSVAGDQVSVTPREDYVGVMVVRYRVQDATKDPDREVEGRVQLTVLGKPEAPATPQVEEVRSETVVLSWDPPNNNGADITGYTVASQNGYTKECGTTTCTLDGLTNDVEYTFTVLATNDVGDGPASPPSAVARPDQKPDPPAAPSLEFGDKALTVSWTNKTYTDRSPIECVNLRISPAPAGASDKTCIKGTTYVWDGLENGTSYTVQVQAENDAPDPSDWGDASAPEIPAGKPDAPAAPNAARSNDNVNGGVIGVTWSTPFENGDAVKSYHLQQYKNGAADGGAITVTGKTAYTATGLDNEATYTYTVVAENKAGKGKGSGKSNQVIPYGKPGKPGRPSASLQSNTSQRAQVTFGAADANGNAVTYDVRANGSGGSTKKTTATTYTFTGLSNGSAYTFDVRACNDAGCSDWTARSGSVTPYTTPSSPGVKWTKTSATDGYFTVSGPSSDGGNAATVSWEFTNGQSGSGKGTGRVNVGGGYSKTYTVRARACNDAGCSGWVNDTGRTEDKPAPPPKTITASKGSNHKLPDSNGWPGNCQNASCAEVYLTIRNGPANTTFTSTCYGGGTRIGSGGYTRDAQFRTLRTDGSGNYEGGQQCIWGNPGSQVYVTTSIGTSTSYTWR</sequence>
<feature type="region of interest" description="Disordered" evidence="4">
    <location>
        <begin position="893"/>
        <end position="924"/>
    </location>
</feature>
<name>A0A927PG60_9MICO</name>
<feature type="region of interest" description="Disordered" evidence="4">
    <location>
        <begin position="1089"/>
        <end position="1123"/>
    </location>
</feature>
<proteinExistence type="predicted"/>
<dbReference type="Pfam" id="PF17963">
    <property type="entry name" value="Big_9"/>
    <property type="match status" value="8"/>
</dbReference>
<evidence type="ECO:0000313" key="7">
    <source>
        <dbReference type="Proteomes" id="UP000610846"/>
    </source>
</evidence>
<dbReference type="InterPro" id="IPR003961">
    <property type="entry name" value="FN3_dom"/>
</dbReference>
<keyword evidence="3" id="KW-0624">Polysaccharide degradation</keyword>
<reference evidence="6" key="1">
    <citation type="journal article" date="2018" name="Curr. Microbiol.">
        <title>Cellulosimicrobium arenosum sp. nov., Isolated from Marine Sediment Sand.</title>
        <authorList>
            <person name="Oh M."/>
            <person name="Kim J.H."/>
            <person name="Yoon J.H."/>
            <person name="Schumann P."/>
            <person name="Kim W."/>
        </authorList>
    </citation>
    <scope>NUCLEOTIDE SEQUENCE</scope>
    <source>
        <strain evidence="6">KCTC 49039</strain>
    </source>
</reference>
<evidence type="ECO:0000256" key="4">
    <source>
        <dbReference type="SAM" id="MobiDB-lite"/>
    </source>
</evidence>
<evidence type="ECO:0000313" key="6">
    <source>
        <dbReference type="EMBL" id="MBD8080583.1"/>
    </source>
</evidence>
<keyword evidence="1" id="KW-0677">Repeat</keyword>
<reference evidence="6" key="2">
    <citation type="submission" date="2020-09" db="EMBL/GenBank/DDBJ databases">
        <authorList>
            <person name="Yu Y."/>
        </authorList>
    </citation>
    <scope>NUCLEOTIDE SEQUENCE</scope>
    <source>
        <strain evidence="6">KCTC 49039</strain>
    </source>
</reference>
<dbReference type="PROSITE" id="PS50853">
    <property type="entry name" value="FN3"/>
    <property type="match status" value="4"/>
</dbReference>
<organism evidence="6 7">
    <name type="scientific">Cellulosimicrobium arenosum</name>
    <dbReference type="NCBI Taxonomy" id="2708133"/>
    <lineage>
        <taxon>Bacteria</taxon>
        <taxon>Bacillati</taxon>
        <taxon>Actinomycetota</taxon>
        <taxon>Actinomycetes</taxon>
        <taxon>Micrococcales</taxon>
        <taxon>Promicromonosporaceae</taxon>
        <taxon>Cellulosimicrobium</taxon>
    </lineage>
</organism>
<dbReference type="InterPro" id="IPR013783">
    <property type="entry name" value="Ig-like_fold"/>
</dbReference>
<keyword evidence="7" id="KW-1185">Reference proteome</keyword>
<evidence type="ECO:0000256" key="1">
    <source>
        <dbReference type="ARBA" id="ARBA00022737"/>
    </source>
</evidence>
<feature type="region of interest" description="Disordered" evidence="4">
    <location>
        <begin position="1274"/>
        <end position="1305"/>
    </location>
</feature>
<dbReference type="Proteomes" id="UP000610846">
    <property type="component" value="Unassembled WGS sequence"/>
</dbReference>
<keyword evidence="3" id="KW-0119">Carbohydrate metabolism</keyword>
<evidence type="ECO:0000256" key="3">
    <source>
        <dbReference type="ARBA" id="ARBA00023326"/>
    </source>
</evidence>
<feature type="domain" description="Fibronectin type-III" evidence="5">
    <location>
        <begin position="1013"/>
        <end position="1108"/>
    </location>
</feature>
<keyword evidence="2" id="KW-0326">Glycosidase</keyword>
<comment type="caution">
    <text evidence="6">The sequence shown here is derived from an EMBL/GenBank/DDBJ whole genome shotgun (WGS) entry which is preliminary data.</text>
</comment>
<dbReference type="InterPro" id="IPR036116">
    <property type="entry name" value="FN3_sf"/>
</dbReference>
<dbReference type="PANTHER" id="PTHR13817:SF73">
    <property type="entry name" value="FIBRONECTIN TYPE-III DOMAIN-CONTAINING PROTEIN"/>
    <property type="match status" value="1"/>
</dbReference>
<feature type="domain" description="Fibronectin type-III" evidence="5">
    <location>
        <begin position="1109"/>
        <end position="1200"/>
    </location>
</feature>
<feature type="region of interest" description="Disordered" evidence="4">
    <location>
        <begin position="987"/>
        <end position="1020"/>
    </location>
</feature>
<dbReference type="SUPFAM" id="SSF49265">
    <property type="entry name" value="Fibronectin type III"/>
    <property type="match status" value="3"/>
</dbReference>
<dbReference type="PRINTS" id="PR00014">
    <property type="entry name" value="FNTYPEIII"/>
</dbReference>
<dbReference type="RefSeq" id="WP_191830150.1">
    <property type="nucleotide sequence ID" value="NZ_JACYHB010000016.1"/>
</dbReference>
<dbReference type="CDD" id="cd00063">
    <property type="entry name" value="FN3"/>
    <property type="match status" value="3"/>
</dbReference>
<gene>
    <name evidence="6" type="ORF">IF651_16150</name>
</gene>